<keyword evidence="3" id="KW-0539">Nucleus</keyword>
<reference evidence="6" key="1">
    <citation type="submission" date="2023-10" db="EMBL/GenBank/DDBJ databases">
        <authorList>
            <person name="Noh H."/>
        </authorList>
    </citation>
    <scope>NUCLEOTIDE SEQUENCE</scope>
    <source>
        <strain evidence="6">DUCC4014</strain>
    </source>
</reference>
<dbReference type="Pfam" id="PF13086">
    <property type="entry name" value="AAA_11"/>
    <property type="match status" value="1"/>
</dbReference>
<dbReference type="InterPro" id="IPR004000">
    <property type="entry name" value="Actin"/>
</dbReference>
<dbReference type="Gene3D" id="2.40.30.270">
    <property type="match status" value="1"/>
</dbReference>
<dbReference type="InterPro" id="IPR043129">
    <property type="entry name" value="ATPase_NBD"/>
</dbReference>
<protein>
    <submittedName>
        <fullName evidence="6">DNA polymerase alpha-associated DNA helicase A</fullName>
    </submittedName>
</protein>
<dbReference type="GeneID" id="87807968"/>
<dbReference type="FunFam" id="3.30.420.40:FF:000411">
    <property type="entry name" value="RNA polymerase II transcription factor"/>
    <property type="match status" value="1"/>
</dbReference>
<feature type="compositionally biased region" description="Basic and acidic residues" evidence="4">
    <location>
        <begin position="1526"/>
        <end position="1536"/>
    </location>
</feature>
<accession>A0AAF1BQP2</accession>
<dbReference type="GO" id="GO:0000172">
    <property type="term" value="C:ribonuclease MRP complex"/>
    <property type="evidence" value="ECO:0007669"/>
    <property type="project" value="InterPro"/>
</dbReference>
<keyword evidence="2" id="KW-0819">tRNA processing</keyword>
<dbReference type="Proteomes" id="UP000827549">
    <property type="component" value="Chromosome 3"/>
</dbReference>
<dbReference type="GO" id="GO:0001682">
    <property type="term" value="P:tRNA 5'-leader removal"/>
    <property type="evidence" value="ECO:0007669"/>
    <property type="project" value="InterPro"/>
</dbReference>
<organism evidence="6 7">
    <name type="scientific">Vanrija pseudolonga</name>
    <dbReference type="NCBI Taxonomy" id="143232"/>
    <lineage>
        <taxon>Eukaryota</taxon>
        <taxon>Fungi</taxon>
        <taxon>Dikarya</taxon>
        <taxon>Basidiomycota</taxon>
        <taxon>Agaricomycotina</taxon>
        <taxon>Tremellomycetes</taxon>
        <taxon>Trichosporonales</taxon>
        <taxon>Trichosporonaceae</taxon>
        <taxon>Vanrija</taxon>
    </lineage>
</organism>
<dbReference type="InterPro" id="IPR047187">
    <property type="entry name" value="SF1_C_Upf1"/>
</dbReference>
<dbReference type="Pfam" id="PF21138">
    <property type="entry name" value="SMUBP-2_HCS1_1B"/>
    <property type="match status" value="1"/>
</dbReference>
<dbReference type="CDD" id="cd18808">
    <property type="entry name" value="SF1_C_Upf1"/>
    <property type="match status" value="1"/>
</dbReference>
<dbReference type="Pfam" id="PF13087">
    <property type="entry name" value="AAA_12"/>
    <property type="match status" value="1"/>
</dbReference>
<dbReference type="Pfam" id="PF06978">
    <property type="entry name" value="POP1_N"/>
    <property type="match status" value="2"/>
</dbReference>
<feature type="compositionally biased region" description="Low complexity" evidence="4">
    <location>
        <begin position="34"/>
        <end position="51"/>
    </location>
</feature>
<evidence type="ECO:0000256" key="1">
    <source>
        <dbReference type="ARBA" id="ARBA00004123"/>
    </source>
</evidence>
<evidence type="ECO:0000256" key="2">
    <source>
        <dbReference type="ARBA" id="ARBA00022694"/>
    </source>
</evidence>
<dbReference type="SUPFAM" id="SSF103025">
    <property type="entry name" value="Folate-binding domain"/>
    <property type="match status" value="1"/>
</dbReference>
<dbReference type="InterPro" id="IPR009723">
    <property type="entry name" value="Pop1_N"/>
</dbReference>
<feature type="region of interest" description="Disordered" evidence="4">
    <location>
        <begin position="1492"/>
        <end position="1561"/>
    </location>
</feature>
<dbReference type="GO" id="GO:0003723">
    <property type="term" value="F:RNA binding"/>
    <property type="evidence" value="ECO:0007669"/>
    <property type="project" value="InterPro"/>
</dbReference>
<evidence type="ECO:0000259" key="5">
    <source>
        <dbReference type="SMART" id="SM00382"/>
    </source>
</evidence>
<comment type="subcellular location">
    <subcellularLocation>
        <location evidence="1">Nucleus</location>
    </subcellularLocation>
</comment>
<gene>
    <name evidence="6" type="primary">HCS1</name>
    <name evidence="6" type="ORF">LOC62_03G004733</name>
</gene>
<keyword evidence="7" id="KW-1185">Reference proteome</keyword>
<feature type="region of interest" description="Disordered" evidence="4">
    <location>
        <begin position="1143"/>
        <end position="1162"/>
    </location>
</feature>
<dbReference type="SUPFAM" id="SSF53067">
    <property type="entry name" value="Actin-like ATPase domain"/>
    <property type="match status" value="1"/>
</dbReference>
<dbReference type="GO" id="GO:0005655">
    <property type="term" value="C:nucleolar ribonuclease P complex"/>
    <property type="evidence" value="ECO:0007669"/>
    <property type="project" value="InterPro"/>
</dbReference>
<dbReference type="Gene3D" id="3.30.420.40">
    <property type="match status" value="1"/>
</dbReference>
<dbReference type="Pfam" id="PF08170">
    <property type="entry name" value="POPLD"/>
    <property type="match status" value="1"/>
</dbReference>
<dbReference type="EMBL" id="CP086716">
    <property type="protein sequence ID" value="WOO81208.1"/>
    <property type="molecule type" value="Genomic_DNA"/>
</dbReference>
<evidence type="ECO:0000256" key="4">
    <source>
        <dbReference type="SAM" id="MobiDB-lite"/>
    </source>
</evidence>
<dbReference type="InterPro" id="IPR041677">
    <property type="entry name" value="DNA2/NAM7_AAA_11"/>
</dbReference>
<dbReference type="Gene3D" id="3.40.50.300">
    <property type="entry name" value="P-loop containing nucleotide triphosphate hydrolases"/>
    <property type="match status" value="2"/>
</dbReference>
<proteinExistence type="predicted"/>
<name>A0AAF1BQP2_9TREE</name>
<dbReference type="InterPro" id="IPR003593">
    <property type="entry name" value="AAA+_ATPase"/>
</dbReference>
<dbReference type="PANTHER" id="PTHR22731">
    <property type="entry name" value="RIBONUCLEASES P/MRP PROTEIN SUBUNIT POP1"/>
    <property type="match status" value="1"/>
</dbReference>
<dbReference type="InterPro" id="IPR027417">
    <property type="entry name" value="P-loop_NTPase"/>
</dbReference>
<dbReference type="SUPFAM" id="SSF52540">
    <property type="entry name" value="P-loop containing nucleoside triphosphate hydrolases"/>
    <property type="match status" value="1"/>
</dbReference>
<dbReference type="PANTHER" id="PTHR22731:SF3">
    <property type="entry name" value="RIBONUCLEASES P_MRP PROTEIN SUBUNIT POP1"/>
    <property type="match status" value="1"/>
</dbReference>
<dbReference type="InterPro" id="IPR039182">
    <property type="entry name" value="Pop1"/>
</dbReference>
<sequence length="1738" mass="189061">MLPNISSLSRAHLAIVNTIDTGNKPTSSPSCFMSKPGSGPKGKPAPANGKGKPFKSIPKTSDLLNANQQAKARGKGREKVVLKGVHDLIKNANKLPGAVQVERFAEVRAIEIQALQNAVKLAAAQSNSRAFQSLPRHLRRRAASHNPRRVPKRLRSRAKAEIDLGDNTARIHRKKAKLRARGNLRGESRTVQLRRRQIDKRWLATHLFHAKRFHMINLWGYRLPLSPTLKCFRSSYRAARRKATVQDVSFFGTVELQGDRSQILAALGKVTSVEVLWEPRLQQAGLRRVWIRIHPSIFDEALTAIREAVADERSEVQAKDLGDALESFEIMGPLAGHALSRILSLSAPSISEKKRRNIEVLLAMDPAQIPDGTVIGCQVHDPRLTFPHSSGTSVPQPSSAAIAKAILPSDDAVLAWSDLWNEDLRDRVSRPAYTKAELDTRRYKMATPGSKLQPTSKDDRIPINLLKRTIQSSGPDGASSAFHGFTLLIPKGWAMAFLPSFLFCRARHIGLQERRVQYREAGVPSFPEHWGAICAAGADWERTQAQEAQTRWLRKPPGKRPQYSALGTQYPFRPEWPEVLTSGADVAEESAMNGEDATCQPWLFTSALSSFLPKLRLASDQPAYLLNLVNTFRRRRGMEPFPEFEATRLFNNALVHVEVNATVKACYGVPSSSSSSKNGNGETSVVDLNGDTSMAEPTAASSDSRSEWLVGEQLDKALAANGGNDKIEVRWPFLSDSEPQDWEGREFVLVHVYSLLNIKPSNNTHPLLLVPPSNPSTLPLPDQALYCQMAFENLNAPIFSLLPAPLASLYAQNAVTGAVLHVGRKSSEVAIVTDSVVRWECSTSVDIGEADCEEYLEKLLLNDKVLTNELATVAGVSSWEPGQREKLVREIREFIFAECTGDDIEVPVAKGAAKAVVVAAVPETEDEAFDVAKKLTADAVPQPAASNSHKSKKAQAAAAAAAASKASAAADAAAAAIANDFIAVTIPSLPDKEIAVGPVRHRLFESSSLTIFERLQIWDGIAVVGDIARFKSFPVALATYLSPFLLSSTDLPSDSQADRVRLLSIPEYIANFKGATSEVAPFLGASMVAKRGLSLGGLGVASISVGLGGKSLIELCRPLAYHVNTALPPHSFRSGDPVRIEEHVATSGGKSKSKAKSDESVGLEGVVSKVTPERVVVAVSEGKDVDLPERLRLLKLANSATFDRMSRTLKHLERIILPEEAVGGDNSAADTKVPTNANIPLIQSLLGMQQPTWSDHVPRPISALPEDDPAIRWFGDRLNNSQKEAIDFCLRADQVACIHGPPGTGKTHTLVELIFQLLARPAAEGTTQPPRILVTTPSNLALDNLLLRLHALSQQAPYSTLLPPGSILRLGHPTRVHRDLLHETLDWRATNSDGGELVRDIGKEINGHLGDLGRKRGEKGAVKGRERGKKWEEVRELRKEYRQREAKVVTNVLNNLAFDIAIVDEATQAIEAVCWVPILKAKKLILAGDPQQLPPTILAKPENASKTKKAQQSNGKAGAAGGATSKEAEVQSKSDAEATASQADAPVPKDDKNVKGQTRLRPPRTLETTLFDRLERLYGAGIKKVLKVQYRMNKNIAAFPATTLYNDELFSDPSVADHTLLDLPTIVNPSSEDSQDLLSHTVVFFDTAGCEFFERTDGDSKGSIGEGSKSNDNEATIVAKWARKLVASGVPPSEVGIVTPYQAQVSLISSALQEEFPDMTIGSVDGLQGQERDSGAFQ</sequence>
<evidence type="ECO:0000313" key="6">
    <source>
        <dbReference type="EMBL" id="WOO81208.1"/>
    </source>
</evidence>
<dbReference type="InterPro" id="IPR041679">
    <property type="entry name" value="DNA2/NAM7-like_C"/>
</dbReference>
<dbReference type="InterPro" id="IPR012590">
    <property type="entry name" value="POPLD_dom"/>
</dbReference>
<dbReference type="InterPro" id="IPR048761">
    <property type="entry name" value="SMUBP-2_HCS1_1B"/>
</dbReference>
<dbReference type="Pfam" id="PF00022">
    <property type="entry name" value="Actin"/>
    <property type="match status" value="1"/>
</dbReference>
<feature type="region of interest" description="Disordered" evidence="4">
    <location>
        <begin position="670"/>
        <end position="706"/>
    </location>
</feature>
<feature type="domain" description="AAA+ ATPase" evidence="5">
    <location>
        <begin position="1292"/>
        <end position="1631"/>
    </location>
</feature>
<dbReference type="GO" id="GO:0004386">
    <property type="term" value="F:helicase activity"/>
    <property type="evidence" value="ECO:0007669"/>
    <property type="project" value="InterPro"/>
</dbReference>
<feature type="region of interest" description="Disordered" evidence="4">
    <location>
        <begin position="24"/>
        <end position="59"/>
    </location>
</feature>
<evidence type="ECO:0000313" key="7">
    <source>
        <dbReference type="Proteomes" id="UP000827549"/>
    </source>
</evidence>
<feature type="compositionally biased region" description="Low complexity" evidence="4">
    <location>
        <begin position="1510"/>
        <end position="1525"/>
    </location>
</feature>
<evidence type="ECO:0000256" key="3">
    <source>
        <dbReference type="ARBA" id="ARBA00023242"/>
    </source>
</evidence>
<dbReference type="RefSeq" id="XP_062627240.1">
    <property type="nucleotide sequence ID" value="XM_062771256.1"/>
</dbReference>
<dbReference type="SMART" id="SM00382">
    <property type="entry name" value="AAA"/>
    <property type="match status" value="1"/>
</dbReference>